<evidence type="ECO:0000256" key="4">
    <source>
        <dbReference type="ARBA" id="ARBA00022833"/>
    </source>
</evidence>
<dbReference type="PANTHER" id="PTHR46481">
    <property type="entry name" value="ZINC FINGER BED DOMAIN-CONTAINING PROTEIN 4"/>
    <property type="match status" value="1"/>
</dbReference>
<dbReference type="InterPro" id="IPR052035">
    <property type="entry name" value="ZnF_BED_domain_contain"/>
</dbReference>
<keyword evidence="2" id="KW-0479">Metal-binding</keyword>
<keyword evidence="4" id="KW-0862">Zinc</keyword>
<dbReference type="EMBL" id="JAIWYP010000001">
    <property type="protein sequence ID" value="KAH3887301.1"/>
    <property type="molecule type" value="Genomic_DNA"/>
</dbReference>
<comment type="caution">
    <text evidence="6">The sequence shown here is derived from an EMBL/GenBank/DDBJ whole genome shotgun (WGS) entry which is preliminary data.</text>
</comment>
<gene>
    <name evidence="6" type="ORF">DPMN_011317</name>
</gene>
<dbReference type="GO" id="GO:0008270">
    <property type="term" value="F:zinc ion binding"/>
    <property type="evidence" value="ECO:0007669"/>
    <property type="project" value="UniProtKB-KW"/>
</dbReference>
<keyword evidence="7" id="KW-1185">Reference proteome</keyword>
<dbReference type="SUPFAM" id="SSF140996">
    <property type="entry name" value="Hermes dimerisation domain"/>
    <property type="match status" value="1"/>
</dbReference>
<evidence type="ECO:0000313" key="6">
    <source>
        <dbReference type="EMBL" id="KAH3887301.1"/>
    </source>
</evidence>
<evidence type="ECO:0000256" key="1">
    <source>
        <dbReference type="ARBA" id="ARBA00004123"/>
    </source>
</evidence>
<keyword evidence="5" id="KW-0539">Nucleus</keyword>
<protein>
    <submittedName>
        <fullName evidence="6">Uncharacterized protein</fullName>
    </submittedName>
</protein>
<dbReference type="AlphaFoldDB" id="A0A9D4N3E0"/>
<organism evidence="6 7">
    <name type="scientific">Dreissena polymorpha</name>
    <name type="common">Zebra mussel</name>
    <name type="synonym">Mytilus polymorpha</name>
    <dbReference type="NCBI Taxonomy" id="45954"/>
    <lineage>
        <taxon>Eukaryota</taxon>
        <taxon>Metazoa</taxon>
        <taxon>Spiralia</taxon>
        <taxon>Lophotrochozoa</taxon>
        <taxon>Mollusca</taxon>
        <taxon>Bivalvia</taxon>
        <taxon>Autobranchia</taxon>
        <taxon>Heteroconchia</taxon>
        <taxon>Euheterodonta</taxon>
        <taxon>Imparidentia</taxon>
        <taxon>Neoheterodontei</taxon>
        <taxon>Myida</taxon>
        <taxon>Dreissenoidea</taxon>
        <taxon>Dreissenidae</taxon>
        <taxon>Dreissena</taxon>
    </lineage>
</organism>
<reference evidence="6" key="1">
    <citation type="journal article" date="2019" name="bioRxiv">
        <title>The Genome of the Zebra Mussel, Dreissena polymorpha: A Resource for Invasive Species Research.</title>
        <authorList>
            <person name="McCartney M.A."/>
            <person name="Auch B."/>
            <person name="Kono T."/>
            <person name="Mallez S."/>
            <person name="Zhang Y."/>
            <person name="Obille A."/>
            <person name="Becker A."/>
            <person name="Abrahante J.E."/>
            <person name="Garbe J."/>
            <person name="Badalamenti J.P."/>
            <person name="Herman A."/>
            <person name="Mangelson H."/>
            <person name="Liachko I."/>
            <person name="Sullivan S."/>
            <person name="Sone E.D."/>
            <person name="Koren S."/>
            <person name="Silverstein K.A.T."/>
            <person name="Beckman K.B."/>
            <person name="Gohl D.M."/>
        </authorList>
    </citation>
    <scope>NUCLEOTIDE SEQUENCE</scope>
    <source>
        <strain evidence="6">Duluth1</strain>
        <tissue evidence="6">Whole animal</tissue>
    </source>
</reference>
<accession>A0A9D4N3E0</accession>
<reference evidence="6" key="2">
    <citation type="submission" date="2020-11" db="EMBL/GenBank/DDBJ databases">
        <authorList>
            <person name="McCartney M.A."/>
            <person name="Auch B."/>
            <person name="Kono T."/>
            <person name="Mallez S."/>
            <person name="Becker A."/>
            <person name="Gohl D.M."/>
            <person name="Silverstein K.A.T."/>
            <person name="Koren S."/>
            <person name="Bechman K.B."/>
            <person name="Herman A."/>
            <person name="Abrahante J.E."/>
            <person name="Garbe J."/>
        </authorList>
    </citation>
    <scope>NUCLEOTIDE SEQUENCE</scope>
    <source>
        <strain evidence="6">Duluth1</strain>
        <tissue evidence="6">Whole animal</tissue>
    </source>
</reference>
<dbReference type="Proteomes" id="UP000828390">
    <property type="component" value="Unassembled WGS sequence"/>
</dbReference>
<dbReference type="PANTHER" id="PTHR46481:SF10">
    <property type="entry name" value="ZINC FINGER BED DOMAIN-CONTAINING PROTEIN 39"/>
    <property type="match status" value="1"/>
</dbReference>
<name>A0A9D4N3E0_DREPO</name>
<proteinExistence type="predicted"/>
<evidence type="ECO:0000256" key="5">
    <source>
        <dbReference type="ARBA" id="ARBA00023242"/>
    </source>
</evidence>
<dbReference type="GO" id="GO:0005634">
    <property type="term" value="C:nucleus"/>
    <property type="evidence" value="ECO:0007669"/>
    <property type="project" value="UniProtKB-SubCell"/>
</dbReference>
<sequence length="116" mass="13390">MSKLCSDETPKKQSEVTSFFTAPLKSERITQAIADMIVSNYVPLSIVEGEGLKNLMSIVAPYYTVLCRKTVRSCIQRRNDVEREALMSQFENVSSVSIDHYGYLDLQLYREFHHRH</sequence>
<keyword evidence="3" id="KW-0863">Zinc-finger</keyword>
<evidence type="ECO:0000256" key="3">
    <source>
        <dbReference type="ARBA" id="ARBA00022771"/>
    </source>
</evidence>
<evidence type="ECO:0000313" key="7">
    <source>
        <dbReference type="Proteomes" id="UP000828390"/>
    </source>
</evidence>
<comment type="subcellular location">
    <subcellularLocation>
        <location evidence="1">Nucleus</location>
    </subcellularLocation>
</comment>
<evidence type="ECO:0000256" key="2">
    <source>
        <dbReference type="ARBA" id="ARBA00022723"/>
    </source>
</evidence>